<keyword evidence="3" id="KW-0472">Membrane</keyword>
<name>E9T0C1_RHOHA</name>
<dbReference type="STRING" id="43767.A6I91_14770"/>
<dbReference type="Gene3D" id="3.30.70.1880">
    <property type="entry name" value="Protein of unknown function DUF881"/>
    <property type="match status" value="1"/>
</dbReference>
<organism evidence="4 5">
    <name type="scientific">Prescottella equi ATCC 33707</name>
    <dbReference type="NCBI Taxonomy" id="525370"/>
    <lineage>
        <taxon>Bacteria</taxon>
        <taxon>Bacillati</taxon>
        <taxon>Actinomycetota</taxon>
        <taxon>Actinomycetes</taxon>
        <taxon>Mycobacteriales</taxon>
        <taxon>Nocardiaceae</taxon>
        <taxon>Prescottella</taxon>
    </lineage>
</organism>
<feature type="transmembrane region" description="Helical" evidence="3">
    <location>
        <begin position="46"/>
        <end position="68"/>
    </location>
</feature>
<evidence type="ECO:0008006" key="6">
    <source>
        <dbReference type="Google" id="ProtNLM"/>
    </source>
</evidence>
<keyword evidence="3" id="KW-0812">Transmembrane</keyword>
<keyword evidence="3" id="KW-1133">Transmembrane helix</keyword>
<dbReference type="GO" id="GO:0005886">
    <property type="term" value="C:plasma membrane"/>
    <property type="evidence" value="ECO:0007669"/>
    <property type="project" value="TreeGrafter"/>
</dbReference>
<gene>
    <name evidence="4" type="ORF">HMPREF0724_11822</name>
</gene>
<evidence type="ECO:0000256" key="1">
    <source>
        <dbReference type="ARBA" id="ARBA00009108"/>
    </source>
</evidence>
<feature type="compositionally biased region" description="Polar residues" evidence="2">
    <location>
        <begin position="161"/>
        <end position="173"/>
    </location>
</feature>
<evidence type="ECO:0000256" key="2">
    <source>
        <dbReference type="SAM" id="MobiDB-lite"/>
    </source>
</evidence>
<evidence type="ECO:0000313" key="4">
    <source>
        <dbReference type="EMBL" id="EGD24704.1"/>
    </source>
</evidence>
<comment type="caution">
    <text evidence="4">The sequence shown here is derived from an EMBL/GenBank/DDBJ whole genome shotgun (WGS) entry which is preliminary data.</text>
</comment>
<dbReference type="AlphaFoldDB" id="E9T0C1"/>
<dbReference type="PANTHER" id="PTHR37313:SF1">
    <property type="entry name" value="UPF0749 PROTEIN RV1823"/>
    <property type="match status" value="1"/>
</dbReference>
<feature type="region of interest" description="Disordered" evidence="2">
    <location>
        <begin position="154"/>
        <end position="175"/>
    </location>
</feature>
<dbReference type="PANTHER" id="PTHR37313">
    <property type="entry name" value="UPF0749 PROTEIN RV1825"/>
    <property type="match status" value="1"/>
</dbReference>
<keyword evidence="5" id="KW-1185">Reference proteome</keyword>
<dbReference type="Proteomes" id="UP000004245">
    <property type="component" value="Unassembled WGS sequence"/>
</dbReference>
<accession>E9T0C1</accession>
<dbReference type="Pfam" id="PF05949">
    <property type="entry name" value="DUF881"/>
    <property type="match status" value="1"/>
</dbReference>
<dbReference type="InterPro" id="IPR010273">
    <property type="entry name" value="DUF881"/>
</dbReference>
<evidence type="ECO:0000256" key="3">
    <source>
        <dbReference type="SAM" id="Phobius"/>
    </source>
</evidence>
<reference evidence="4" key="1">
    <citation type="submission" date="2011-01" db="EMBL/GenBank/DDBJ databases">
        <authorList>
            <person name="Muzny D."/>
            <person name="Qin X."/>
            <person name="Buhay C."/>
            <person name="Dugan-Rocha S."/>
            <person name="Ding Y."/>
            <person name="Chen G."/>
            <person name="Hawes A."/>
            <person name="Holder M."/>
            <person name="Jhangiani S."/>
            <person name="Johnson A."/>
            <person name="Khan Z."/>
            <person name="Li Z."/>
            <person name="Liu W."/>
            <person name="Liu X."/>
            <person name="Perez L."/>
            <person name="Shen H."/>
            <person name="Wang Q."/>
            <person name="Watt J."/>
            <person name="Xi L."/>
            <person name="Xin Y."/>
            <person name="Zhou J."/>
            <person name="Deng J."/>
            <person name="Jiang H."/>
            <person name="Liu Y."/>
            <person name="Qu J."/>
            <person name="Song X.-Z."/>
            <person name="Zhang L."/>
            <person name="Villasana D."/>
            <person name="Johnson A."/>
            <person name="Liu J."/>
            <person name="Liyanage D."/>
            <person name="Lorensuhewa L."/>
            <person name="Robinson T."/>
            <person name="Song A."/>
            <person name="Song B.-B."/>
            <person name="Dinh H."/>
            <person name="Thornton R."/>
            <person name="Coyle M."/>
            <person name="Francisco L."/>
            <person name="Jackson L."/>
            <person name="Javaid M."/>
            <person name="Korchina V."/>
            <person name="Kovar C."/>
            <person name="Mata R."/>
            <person name="Mathew T."/>
            <person name="Ngo R."/>
            <person name="Nguyen L."/>
            <person name="Nguyen N."/>
            <person name="Okwuonu G."/>
            <person name="Ongeri F."/>
            <person name="Pham C."/>
            <person name="Simmons D."/>
            <person name="Wilczek-Boney K."/>
            <person name="Hale W."/>
            <person name="Jakkamsetti A."/>
            <person name="Pham P."/>
            <person name="Ruth R."/>
            <person name="San Lucas F."/>
            <person name="Warren J."/>
            <person name="Zhang J."/>
            <person name="Zhao Z."/>
            <person name="Zhou C."/>
            <person name="Zhu D."/>
            <person name="Lee S."/>
            <person name="Bess C."/>
            <person name="Blankenburg K."/>
            <person name="Forbes L."/>
            <person name="Fu Q."/>
            <person name="Gubbala S."/>
            <person name="Hirani K."/>
            <person name="Jayaseelan J.C."/>
            <person name="Lara F."/>
            <person name="Munidasa M."/>
            <person name="Palculict T."/>
            <person name="Patil S."/>
            <person name="Pu L.-L."/>
            <person name="Saada N."/>
            <person name="Tang L."/>
            <person name="Weissenberger G."/>
            <person name="Zhu Y."/>
            <person name="Hemphill L."/>
            <person name="Shang Y."/>
            <person name="Youmans B."/>
            <person name="Ayvaz T."/>
            <person name="Ross M."/>
            <person name="Santibanez J."/>
            <person name="Aqrawi P."/>
            <person name="Gross S."/>
            <person name="Joshi V."/>
            <person name="Fowler G."/>
            <person name="Nazareth L."/>
            <person name="Reid J."/>
            <person name="Worley K."/>
            <person name="Petrosino J."/>
            <person name="Highlander S."/>
            <person name="Gibbs R."/>
        </authorList>
    </citation>
    <scope>NUCLEOTIDE SEQUENCE [LARGE SCALE GENOMIC DNA]</scope>
    <source>
        <strain evidence="4">ATCC 33707</strain>
    </source>
</reference>
<proteinExistence type="inferred from homology"/>
<evidence type="ECO:0000313" key="5">
    <source>
        <dbReference type="Proteomes" id="UP000004245"/>
    </source>
</evidence>
<sequence>MSDAPRSVRRNPVPSLLKSLMNDHLDPGYAGAAADREQGHSKPPRIAAGAWIALGALLVGMVFGIAYAQASSSASDADATRAEMLTKVRDAEDRGRSLATTRDDLTARVDDLRAKVLAGDAEGAQLLTELRTLESAAAAEPVHGPGIVVTLTDPAARPDLSDSSQRVPGSPQSGVLDRDLQSVVNALWASGAEAVAVGDVRIGPGVTIRQAGGAMLVDNQPVPSPYRVSAIGPPAKLQTSFVVSDAYLRMAAVRDFYGVGFTIAESDDLQLPAAAGREVRYAKETGAP</sequence>
<comment type="similarity">
    <text evidence="1">Belongs to the UPF0749 family.</text>
</comment>
<protein>
    <recommendedName>
        <fullName evidence="6">DUF881 domain-containing protein</fullName>
    </recommendedName>
</protein>
<dbReference type="EMBL" id="ADNW02000008">
    <property type="protein sequence ID" value="EGD24704.1"/>
    <property type="molecule type" value="Genomic_DNA"/>
</dbReference>
<dbReference type="HOGENOM" id="CLU_040273_1_0_11"/>